<gene>
    <name evidence="1" type="ORF">UO65_1705</name>
</gene>
<protein>
    <submittedName>
        <fullName evidence="1">Uncharacterized protein</fullName>
    </submittedName>
</protein>
<organism evidence="1 2">
    <name type="scientific">Actinokineospora spheciospongiae</name>
    <dbReference type="NCBI Taxonomy" id="909613"/>
    <lineage>
        <taxon>Bacteria</taxon>
        <taxon>Bacillati</taxon>
        <taxon>Actinomycetota</taxon>
        <taxon>Actinomycetes</taxon>
        <taxon>Pseudonocardiales</taxon>
        <taxon>Pseudonocardiaceae</taxon>
        <taxon>Actinokineospora</taxon>
    </lineage>
</organism>
<accession>W7IQ29</accession>
<proteinExistence type="predicted"/>
<keyword evidence="2" id="KW-1185">Reference proteome</keyword>
<comment type="caution">
    <text evidence="1">The sequence shown here is derived from an EMBL/GenBank/DDBJ whole genome shotgun (WGS) entry which is preliminary data.</text>
</comment>
<sequence length="38" mass="4395">MVLNTAALEYRHSADGLSYCHSLRIPGWRALFILVWMC</sequence>
<dbReference type="AlphaFoldDB" id="W7IQ29"/>
<evidence type="ECO:0000313" key="2">
    <source>
        <dbReference type="Proteomes" id="UP000019277"/>
    </source>
</evidence>
<evidence type="ECO:0000313" key="1">
    <source>
        <dbReference type="EMBL" id="EWC62995.1"/>
    </source>
</evidence>
<dbReference type="Proteomes" id="UP000019277">
    <property type="component" value="Unassembled WGS sequence"/>
</dbReference>
<dbReference type="EMBL" id="AYXG01000060">
    <property type="protein sequence ID" value="EWC62995.1"/>
    <property type="molecule type" value="Genomic_DNA"/>
</dbReference>
<reference evidence="1 2" key="1">
    <citation type="journal article" date="2014" name="Genome Announc.">
        <title>Draft Genome Sequence of the Antitrypanosomally Active Sponge-Associated Bacterium Actinokineospora sp. Strain EG49.</title>
        <authorList>
            <person name="Harjes J."/>
            <person name="Ryu T."/>
            <person name="Abdelmohsen U.R."/>
            <person name="Moitinho-Silva L."/>
            <person name="Horn H."/>
            <person name="Ravasi T."/>
            <person name="Hentschel U."/>
        </authorList>
    </citation>
    <scope>NUCLEOTIDE SEQUENCE [LARGE SCALE GENOMIC DNA]</scope>
    <source>
        <strain evidence="1 2">EG49</strain>
    </source>
</reference>
<name>W7IQ29_9PSEU</name>